<dbReference type="SUPFAM" id="SSF101941">
    <property type="entry name" value="NAC domain"/>
    <property type="match status" value="1"/>
</dbReference>
<proteinExistence type="predicted"/>
<keyword evidence="3" id="KW-0238">DNA-binding</keyword>
<dbReference type="InterPro" id="IPR036093">
    <property type="entry name" value="NAC_dom_sf"/>
</dbReference>
<evidence type="ECO:0000259" key="7">
    <source>
        <dbReference type="PROSITE" id="PS51005"/>
    </source>
</evidence>
<evidence type="ECO:0000256" key="4">
    <source>
        <dbReference type="ARBA" id="ARBA00023163"/>
    </source>
</evidence>
<dbReference type="Pfam" id="PF02365">
    <property type="entry name" value="NAM"/>
    <property type="match status" value="1"/>
</dbReference>
<feature type="compositionally biased region" description="Basic and acidic residues" evidence="6">
    <location>
        <begin position="141"/>
        <end position="156"/>
    </location>
</feature>
<dbReference type="AlphaFoldDB" id="A0A2P6SJ02"/>
<keyword evidence="4" id="KW-0804">Transcription</keyword>
<dbReference type="SMR" id="A0A2P6SJ02"/>
<dbReference type="EMBL" id="PDCK01000039">
    <property type="protein sequence ID" value="PRQ58633.1"/>
    <property type="molecule type" value="Genomic_DNA"/>
</dbReference>
<evidence type="ECO:0000313" key="8">
    <source>
        <dbReference type="EMBL" id="PRQ58633.1"/>
    </source>
</evidence>
<dbReference type="PROSITE" id="PS51005">
    <property type="entry name" value="NAC"/>
    <property type="match status" value="1"/>
</dbReference>
<evidence type="ECO:0000256" key="2">
    <source>
        <dbReference type="ARBA" id="ARBA00023015"/>
    </source>
</evidence>
<feature type="region of interest" description="Disordered" evidence="6">
    <location>
        <begin position="211"/>
        <end position="238"/>
    </location>
</feature>
<dbReference type="GO" id="GO:0005634">
    <property type="term" value="C:nucleus"/>
    <property type="evidence" value="ECO:0007669"/>
    <property type="project" value="UniProtKB-SubCell"/>
</dbReference>
<dbReference type="Gene3D" id="2.170.150.80">
    <property type="entry name" value="NAC domain"/>
    <property type="match status" value="1"/>
</dbReference>
<feature type="domain" description="NAC" evidence="7">
    <location>
        <begin position="37"/>
        <end position="210"/>
    </location>
</feature>
<protein>
    <submittedName>
        <fullName evidence="8">Putative transcription factor NAM family</fullName>
    </submittedName>
</protein>
<dbReference type="InterPro" id="IPR003441">
    <property type="entry name" value="NAC-dom"/>
</dbReference>
<feature type="region of interest" description="Disordered" evidence="6">
    <location>
        <begin position="459"/>
        <end position="536"/>
    </location>
</feature>
<dbReference type="GO" id="GO:0006355">
    <property type="term" value="P:regulation of DNA-templated transcription"/>
    <property type="evidence" value="ECO:0007669"/>
    <property type="project" value="InterPro"/>
</dbReference>
<dbReference type="STRING" id="74649.A0A2P6SJ02"/>
<organism evidence="8 9">
    <name type="scientific">Rosa chinensis</name>
    <name type="common">China rose</name>
    <dbReference type="NCBI Taxonomy" id="74649"/>
    <lineage>
        <taxon>Eukaryota</taxon>
        <taxon>Viridiplantae</taxon>
        <taxon>Streptophyta</taxon>
        <taxon>Embryophyta</taxon>
        <taxon>Tracheophyta</taxon>
        <taxon>Spermatophyta</taxon>
        <taxon>Magnoliopsida</taxon>
        <taxon>eudicotyledons</taxon>
        <taxon>Gunneridae</taxon>
        <taxon>Pentapetalae</taxon>
        <taxon>rosids</taxon>
        <taxon>fabids</taxon>
        <taxon>Rosales</taxon>
        <taxon>Rosaceae</taxon>
        <taxon>Rosoideae</taxon>
        <taxon>Rosoideae incertae sedis</taxon>
        <taxon>Rosa</taxon>
    </lineage>
</organism>
<name>A0A2P6SJ02_ROSCH</name>
<reference evidence="8 9" key="1">
    <citation type="journal article" date="2018" name="Nat. Genet.">
        <title>The Rosa genome provides new insights in the design of modern roses.</title>
        <authorList>
            <person name="Bendahmane M."/>
        </authorList>
    </citation>
    <scope>NUCLEOTIDE SEQUENCE [LARGE SCALE GENOMIC DNA]</scope>
    <source>
        <strain evidence="9">cv. Old Blush</strain>
    </source>
</reference>
<sequence>MYHLTLSSALPQPKTTHSLFREREREMMMISSGRITLPKGFRFQPSDEELLSHYLEKKNYQSKDPQIEAIIPEINVCDHEPRDLPALVFKRAEFLDKEWFTMADSPDMERYFFSPLVFKNSTSKSKSKGKGKGKSTQINRATKEGSWKKQGGDKRITRPYSDKQIGGKRILTFYLRDKQRTDWVIHEYYLTKANSDEQVGDFVLCRLKNKSGKSDHDQQDDPLCDGGEPNSGSCSMVSNVEHQGSKELGTVLPISNINDDEAERGGGSCSMAFNVENQPSKQLENVLPIPNRSDGDTEHGGGSCHIASGFENEAAEFGLLTEEEINQTFKELIDAVREYDGNEQEVRGSQTDFCYIDQNDHWISVEDQPADSCISSDSIVVEKPLDEPGNLALHRHPLPPPNMVEKPLDEPRNLALPLHPPPPPNMFEKPLDEPGNLGLPLHPPPSPQLQSPIYTKLGTTNVQNDESRKRKYSFGDNDSFLTKKNHIDEVDSNSSSNSENQAADAIPEGYSQPGENLESESFQSQELPSINRVPGDFPHDNNLIEWGKFSPITEGFDSSLEFSDTFIDCYPCD</sequence>
<dbReference type="Proteomes" id="UP000238479">
    <property type="component" value="Chromosome 1"/>
</dbReference>
<dbReference type="GO" id="GO:0003677">
    <property type="term" value="F:DNA binding"/>
    <property type="evidence" value="ECO:0007669"/>
    <property type="project" value="UniProtKB-KW"/>
</dbReference>
<evidence type="ECO:0000256" key="6">
    <source>
        <dbReference type="SAM" id="MobiDB-lite"/>
    </source>
</evidence>
<comment type="subcellular location">
    <subcellularLocation>
        <location evidence="1">Nucleus</location>
    </subcellularLocation>
</comment>
<accession>A0A2P6SJ02</accession>
<dbReference type="PANTHER" id="PTHR31989">
    <property type="entry name" value="NAC DOMAIN-CONTAINING PROTEIN 82-RELATED"/>
    <property type="match status" value="1"/>
</dbReference>
<feature type="compositionally biased region" description="Polar residues" evidence="6">
    <location>
        <begin position="519"/>
        <end position="528"/>
    </location>
</feature>
<feature type="region of interest" description="Disordered" evidence="6">
    <location>
        <begin position="122"/>
        <end position="161"/>
    </location>
</feature>
<keyword evidence="5" id="KW-0539">Nucleus</keyword>
<evidence type="ECO:0000256" key="1">
    <source>
        <dbReference type="ARBA" id="ARBA00004123"/>
    </source>
</evidence>
<evidence type="ECO:0000256" key="3">
    <source>
        <dbReference type="ARBA" id="ARBA00023125"/>
    </source>
</evidence>
<gene>
    <name evidence="8" type="ORF">RchiOBHm_Chr1g0361471</name>
</gene>
<evidence type="ECO:0000256" key="5">
    <source>
        <dbReference type="ARBA" id="ARBA00023242"/>
    </source>
</evidence>
<keyword evidence="2" id="KW-0805">Transcription regulation</keyword>
<feature type="region of interest" description="Disordered" evidence="6">
    <location>
        <begin position="390"/>
        <end position="447"/>
    </location>
</feature>
<dbReference type="Gramene" id="PRQ58633">
    <property type="protein sequence ID" value="PRQ58633"/>
    <property type="gene ID" value="RchiOBHm_Chr1g0361471"/>
</dbReference>
<evidence type="ECO:0000313" key="9">
    <source>
        <dbReference type="Proteomes" id="UP000238479"/>
    </source>
</evidence>
<comment type="caution">
    <text evidence="8">The sequence shown here is derived from an EMBL/GenBank/DDBJ whole genome shotgun (WGS) entry which is preliminary data.</text>
</comment>
<keyword evidence="9" id="KW-1185">Reference proteome</keyword>